<accession>A0A2T3XP16</accession>
<dbReference type="InterPro" id="IPR044068">
    <property type="entry name" value="CB"/>
</dbReference>
<evidence type="ECO:0000313" key="9">
    <source>
        <dbReference type="Proteomes" id="UP000240638"/>
    </source>
</evidence>
<evidence type="ECO:0000313" key="8">
    <source>
        <dbReference type="EMBL" id="PTB18250.1"/>
    </source>
</evidence>
<evidence type="ECO:0000256" key="2">
    <source>
        <dbReference type="ARBA" id="ARBA00022908"/>
    </source>
</evidence>
<evidence type="ECO:0000256" key="1">
    <source>
        <dbReference type="ARBA" id="ARBA00008857"/>
    </source>
</evidence>
<comment type="similarity">
    <text evidence="1">Belongs to the 'phage' integrase family.</text>
</comment>
<dbReference type="Pfam" id="PF13356">
    <property type="entry name" value="Arm-DNA-bind_3"/>
    <property type="match status" value="1"/>
</dbReference>
<dbReference type="InterPro" id="IPR010998">
    <property type="entry name" value="Integrase_recombinase_N"/>
</dbReference>
<dbReference type="PROSITE" id="PS51898">
    <property type="entry name" value="TYR_RECOMBINASE"/>
    <property type="match status" value="1"/>
</dbReference>
<keyword evidence="3 5" id="KW-0238">DNA-binding</keyword>
<dbReference type="InterPro" id="IPR050808">
    <property type="entry name" value="Phage_Integrase"/>
</dbReference>
<evidence type="ECO:0000259" key="7">
    <source>
        <dbReference type="PROSITE" id="PS51900"/>
    </source>
</evidence>
<evidence type="ECO:0000256" key="5">
    <source>
        <dbReference type="PROSITE-ProRule" id="PRU01248"/>
    </source>
</evidence>
<dbReference type="GO" id="GO:0015074">
    <property type="term" value="P:DNA integration"/>
    <property type="evidence" value="ECO:0007669"/>
    <property type="project" value="UniProtKB-KW"/>
</dbReference>
<keyword evidence="2" id="KW-0229">DNA integration</keyword>
<dbReference type="InterPro" id="IPR013762">
    <property type="entry name" value="Integrase-like_cat_sf"/>
</dbReference>
<dbReference type="Proteomes" id="UP000240638">
    <property type="component" value="Unassembled WGS sequence"/>
</dbReference>
<dbReference type="InterPro" id="IPR011010">
    <property type="entry name" value="DNA_brk_join_enz"/>
</dbReference>
<comment type="caution">
    <text evidence="8">The sequence shown here is derived from an EMBL/GenBank/DDBJ whole genome shotgun (WGS) entry which is preliminary data.</text>
</comment>
<dbReference type="Gene3D" id="1.10.443.10">
    <property type="entry name" value="Intergrase catalytic core"/>
    <property type="match status" value="1"/>
</dbReference>
<name>A0A2T3XP16_9BURK</name>
<dbReference type="AlphaFoldDB" id="A0A2T3XP16"/>
<dbReference type="PANTHER" id="PTHR30629">
    <property type="entry name" value="PROPHAGE INTEGRASE"/>
    <property type="match status" value="1"/>
</dbReference>
<organism evidence="8 9">
    <name type="scientific">Trinickia symbiotica</name>
    <dbReference type="NCBI Taxonomy" id="863227"/>
    <lineage>
        <taxon>Bacteria</taxon>
        <taxon>Pseudomonadati</taxon>
        <taxon>Pseudomonadota</taxon>
        <taxon>Betaproteobacteria</taxon>
        <taxon>Burkholderiales</taxon>
        <taxon>Burkholderiaceae</taxon>
        <taxon>Trinickia</taxon>
    </lineage>
</organism>
<dbReference type="Gene3D" id="3.30.160.390">
    <property type="entry name" value="Integrase, DNA-binding domain"/>
    <property type="match status" value="1"/>
</dbReference>
<dbReference type="GO" id="GO:0003677">
    <property type="term" value="F:DNA binding"/>
    <property type="evidence" value="ECO:0007669"/>
    <property type="project" value="UniProtKB-UniRule"/>
</dbReference>
<feature type="domain" description="Tyr recombinase" evidence="6">
    <location>
        <begin position="202"/>
        <end position="380"/>
    </location>
</feature>
<dbReference type="GO" id="GO:0006310">
    <property type="term" value="P:DNA recombination"/>
    <property type="evidence" value="ECO:0007669"/>
    <property type="project" value="UniProtKB-KW"/>
</dbReference>
<evidence type="ECO:0000256" key="4">
    <source>
        <dbReference type="ARBA" id="ARBA00023172"/>
    </source>
</evidence>
<proteinExistence type="inferred from homology"/>
<dbReference type="Pfam" id="PF00589">
    <property type="entry name" value="Phage_integrase"/>
    <property type="match status" value="1"/>
</dbReference>
<dbReference type="InterPro" id="IPR038488">
    <property type="entry name" value="Integrase_DNA-bd_sf"/>
</dbReference>
<dbReference type="PROSITE" id="PS51900">
    <property type="entry name" value="CB"/>
    <property type="match status" value="1"/>
</dbReference>
<dbReference type="CDD" id="cd00801">
    <property type="entry name" value="INT_P4_C"/>
    <property type="match status" value="1"/>
</dbReference>
<dbReference type="PANTHER" id="PTHR30629:SF2">
    <property type="entry name" value="PROPHAGE INTEGRASE INTS-RELATED"/>
    <property type="match status" value="1"/>
</dbReference>
<dbReference type="EMBL" id="PYUC01000013">
    <property type="protein sequence ID" value="PTB18250.1"/>
    <property type="molecule type" value="Genomic_DNA"/>
</dbReference>
<gene>
    <name evidence="8" type="ORF">C9I57_24015</name>
</gene>
<dbReference type="Pfam" id="PF22022">
    <property type="entry name" value="Phage_int_M"/>
    <property type="match status" value="1"/>
</dbReference>
<protein>
    <submittedName>
        <fullName evidence="8">Integrase</fullName>
    </submittedName>
</protein>
<dbReference type="InterPro" id="IPR025166">
    <property type="entry name" value="Integrase_DNA_bind_dom"/>
</dbReference>
<dbReference type="SUPFAM" id="SSF56349">
    <property type="entry name" value="DNA breaking-rejoining enzymes"/>
    <property type="match status" value="1"/>
</dbReference>
<dbReference type="InterPro" id="IPR002104">
    <property type="entry name" value="Integrase_catalytic"/>
</dbReference>
<evidence type="ECO:0000256" key="3">
    <source>
        <dbReference type="ARBA" id="ARBA00023125"/>
    </source>
</evidence>
<dbReference type="Gene3D" id="1.10.150.130">
    <property type="match status" value="1"/>
</dbReference>
<reference evidence="8 9" key="1">
    <citation type="submission" date="2018-03" db="EMBL/GenBank/DDBJ databases">
        <title>Whole genome analyses suggest that Burkholderia sensu lato contains two further novel genera in the rhizoxinica-symbiotica group Mycetohabitans gen. nov., and Trinickia gen. nov.: implications for the evolution of diazotrophy and nodulation in the Burkholderiaceae.</title>
        <authorList>
            <person name="Estrada De Los Santos P."/>
            <person name="Palmer M."/>
            <person name="Chavez-Ramirez B."/>
            <person name="Steenkamp E.T."/>
            <person name="Hirsch A.M."/>
            <person name="Manyaka P."/>
            <person name="Maluk M."/>
            <person name="Lafos M."/>
            <person name="Crook M."/>
            <person name="Gross E."/>
            <person name="Simon M.F."/>
            <person name="Bueno Dos Reis Junior F."/>
            <person name="Poole P.S."/>
            <person name="Venter S.N."/>
            <person name="James E.K."/>
        </authorList>
    </citation>
    <scope>NUCLEOTIDE SEQUENCE [LARGE SCALE GENOMIC DNA]</scope>
    <source>
        <strain evidence="8 9">JPY-366</strain>
    </source>
</reference>
<sequence>MPLTDIAVRNAKPAPEPYKLTDGGGMYLHIHPNGSRYWRMAYRIAGKQKVFAIGVYPAVTLAEARQIRDDAKRLVKQGIDPVAERKRAAKQNADDRANTFEAIAREWHQTKQGSWTASHAAKILNSLEADIFPALGDRPLTTVTAPDLLEALRVIEKRGALEVAGRVLQRCNAVFRFAIATGRGTYNPAADLRGALKTPEKRHYAALGHAELPEFMRKLSEYDGDLQTRLALRLLALTFVRTGELRAAQWTEFDLDGAEWRIPAERMKMREAHIVPLSRQAVDVLRQLEAINGDGAYVLPSRNGRGACISENTVLYALYRMGYHSRATGHGFRATASTILNEMGFPPDWIERQLAHAERNKVRAAYNRAQYLVERRELMQVWADYLDSAASDRFVAPTEFGRLWLRK</sequence>
<feature type="domain" description="Core-binding (CB)" evidence="7">
    <location>
        <begin position="98"/>
        <end position="179"/>
    </location>
</feature>
<evidence type="ECO:0000259" key="6">
    <source>
        <dbReference type="PROSITE" id="PS51898"/>
    </source>
</evidence>
<dbReference type="InterPro" id="IPR053876">
    <property type="entry name" value="Phage_int_M"/>
</dbReference>
<keyword evidence="4" id="KW-0233">DNA recombination</keyword>